<proteinExistence type="inferred from homology"/>
<dbReference type="PANTHER" id="PTHR11601">
    <property type="entry name" value="CYSTEINE DESULFURYLASE FAMILY MEMBER"/>
    <property type="match status" value="1"/>
</dbReference>
<comment type="similarity">
    <text evidence="2">Belongs to the class-V pyridoxal-phosphate-dependent aminotransferase family. NifS/IscS subfamily.</text>
</comment>
<evidence type="ECO:0000259" key="8">
    <source>
        <dbReference type="Pfam" id="PF00266"/>
    </source>
</evidence>
<keyword evidence="3" id="KW-0479">Metal-binding</keyword>
<evidence type="ECO:0000256" key="4">
    <source>
        <dbReference type="ARBA" id="ARBA00022898"/>
    </source>
</evidence>
<keyword evidence="4" id="KW-0663">Pyridoxal phosphate</keyword>
<dbReference type="GO" id="GO:0046872">
    <property type="term" value="F:metal ion binding"/>
    <property type="evidence" value="ECO:0007669"/>
    <property type="project" value="UniProtKB-KW"/>
</dbReference>
<organism evidence="9 10">
    <name type="scientific">Simiaoa sunii</name>
    <dbReference type="NCBI Taxonomy" id="2763672"/>
    <lineage>
        <taxon>Bacteria</taxon>
        <taxon>Bacillati</taxon>
        <taxon>Bacillota</taxon>
        <taxon>Clostridia</taxon>
        <taxon>Lachnospirales</taxon>
        <taxon>Lachnospiraceae</taxon>
        <taxon>Simiaoa</taxon>
    </lineage>
</organism>
<keyword evidence="6" id="KW-0411">Iron-sulfur</keyword>
<evidence type="ECO:0000256" key="5">
    <source>
        <dbReference type="ARBA" id="ARBA00023004"/>
    </source>
</evidence>
<evidence type="ECO:0000256" key="6">
    <source>
        <dbReference type="ARBA" id="ARBA00023014"/>
    </source>
</evidence>
<dbReference type="RefSeq" id="WP_249326376.1">
    <property type="nucleotide sequence ID" value="NZ_CP060633.1"/>
</dbReference>
<evidence type="ECO:0000256" key="3">
    <source>
        <dbReference type="ARBA" id="ARBA00022723"/>
    </source>
</evidence>
<dbReference type="InterPro" id="IPR000192">
    <property type="entry name" value="Aminotrans_V_dom"/>
</dbReference>
<sequence length="389" mass="43010">MEVYLDNSATTRTFPEVAELMTKIMCEDYGNPSSLHMKGVEAEKYLRYAKETLARILKVEERELLFTSGGTESDNMALIGCALANCRRGNHLITTQIEHPAILQTMRYLESQGYRVTYLPVDSCGRIHLEDLRRAMTPETILVSIMHTNNEIGALQPIEEAGALIKQMNPDTLFHVDAVQGFGKSRIYPKKMHIDLLSVSGHKIHGPKGVGLLYVGDKVKIQPIVFGGGQQQNLRSGTENVPGIAGLAKAAEMLYSRFDEDHARLCACKRRFIEGVRELDQVTVNGLLPDAPYGEGTAAHIVSVSFAGVRSEVLLHALEDKGIYVSAGSACSAHKPQPSATLKAIGVDKSLLDSTIRFSFSVFTTEEEIDVCLRALYNIVPMLRRYSRR</sequence>
<dbReference type="InterPro" id="IPR015424">
    <property type="entry name" value="PyrdxlP-dep_Trfase"/>
</dbReference>
<dbReference type="GO" id="GO:0031071">
    <property type="term" value="F:cysteine desulfurase activity"/>
    <property type="evidence" value="ECO:0007669"/>
    <property type="project" value="UniProtKB-ARBA"/>
</dbReference>
<dbReference type="GO" id="GO:0051536">
    <property type="term" value="F:iron-sulfur cluster binding"/>
    <property type="evidence" value="ECO:0007669"/>
    <property type="project" value="UniProtKB-KW"/>
</dbReference>
<name>A0A7G9FWB4_9FIRM</name>
<protein>
    <submittedName>
        <fullName evidence="9">Cysteine desulfurase</fullName>
    </submittedName>
</protein>
<evidence type="ECO:0000313" key="9">
    <source>
        <dbReference type="EMBL" id="QNM02846.1"/>
    </source>
</evidence>
<comment type="cofactor">
    <cofactor evidence="1 7">
        <name>pyridoxal 5'-phosphate</name>
        <dbReference type="ChEBI" id="CHEBI:597326"/>
    </cofactor>
</comment>
<dbReference type="NCBIfam" id="NF002806">
    <property type="entry name" value="PRK02948.1"/>
    <property type="match status" value="1"/>
</dbReference>
<evidence type="ECO:0000256" key="1">
    <source>
        <dbReference type="ARBA" id="ARBA00001933"/>
    </source>
</evidence>
<dbReference type="KEGG" id="ssun:H9Q77_01350"/>
<dbReference type="FunFam" id="3.40.640.10:FF:000084">
    <property type="entry name" value="IscS-like cysteine desulfurase"/>
    <property type="match status" value="1"/>
</dbReference>
<reference evidence="9 10" key="1">
    <citation type="submission" date="2020-08" db="EMBL/GenBank/DDBJ databases">
        <authorList>
            <person name="Liu C."/>
            <person name="Sun Q."/>
        </authorList>
    </citation>
    <scope>NUCLEOTIDE SEQUENCE [LARGE SCALE GENOMIC DNA]</scope>
    <source>
        <strain evidence="9 10">NSJ-8</strain>
    </source>
</reference>
<dbReference type="PROSITE" id="PS00595">
    <property type="entry name" value="AA_TRANSFER_CLASS_5"/>
    <property type="match status" value="1"/>
</dbReference>
<dbReference type="EMBL" id="CP060633">
    <property type="protein sequence ID" value="QNM02846.1"/>
    <property type="molecule type" value="Genomic_DNA"/>
</dbReference>
<dbReference type="Gene3D" id="1.10.260.50">
    <property type="match status" value="1"/>
</dbReference>
<dbReference type="PIRSF" id="PIRSF005572">
    <property type="entry name" value="NifS"/>
    <property type="match status" value="1"/>
</dbReference>
<keyword evidence="10" id="KW-1185">Reference proteome</keyword>
<accession>A0A7G9FWB4</accession>
<evidence type="ECO:0000256" key="7">
    <source>
        <dbReference type="RuleBase" id="RU004504"/>
    </source>
</evidence>
<dbReference type="Gene3D" id="3.40.640.10">
    <property type="entry name" value="Type I PLP-dependent aspartate aminotransferase-like (Major domain)"/>
    <property type="match status" value="1"/>
</dbReference>
<dbReference type="AlphaFoldDB" id="A0A7G9FWB4"/>
<dbReference type="InterPro" id="IPR015422">
    <property type="entry name" value="PyrdxlP-dep_Trfase_small"/>
</dbReference>
<dbReference type="SUPFAM" id="SSF53383">
    <property type="entry name" value="PLP-dependent transferases"/>
    <property type="match status" value="1"/>
</dbReference>
<evidence type="ECO:0000256" key="2">
    <source>
        <dbReference type="ARBA" id="ARBA00006490"/>
    </source>
</evidence>
<dbReference type="Gene3D" id="3.90.1150.10">
    <property type="entry name" value="Aspartate Aminotransferase, domain 1"/>
    <property type="match status" value="1"/>
</dbReference>
<gene>
    <name evidence="9" type="ORF">H9Q77_01350</name>
</gene>
<evidence type="ECO:0000313" key="10">
    <source>
        <dbReference type="Proteomes" id="UP000515981"/>
    </source>
</evidence>
<dbReference type="InterPro" id="IPR015421">
    <property type="entry name" value="PyrdxlP-dep_Trfase_major"/>
</dbReference>
<dbReference type="InterPro" id="IPR016454">
    <property type="entry name" value="Cysteine_dSase"/>
</dbReference>
<feature type="domain" description="Aminotransferase class V" evidence="8">
    <location>
        <begin position="3"/>
        <end position="370"/>
    </location>
</feature>
<dbReference type="PANTHER" id="PTHR11601:SF50">
    <property type="entry name" value="CYSTEINE DESULFURASE ISCS 2-RELATED"/>
    <property type="match status" value="1"/>
</dbReference>
<dbReference type="InterPro" id="IPR020578">
    <property type="entry name" value="Aminotrans_V_PyrdxlP_BS"/>
</dbReference>
<keyword evidence="5" id="KW-0408">Iron</keyword>
<dbReference type="Proteomes" id="UP000515981">
    <property type="component" value="Chromosome"/>
</dbReference>
<dbReference type="Pfam" id="PF00266">
    <property type="entry name" value="Aminotran_5"/>
    <property type="match status" value="1"/>
</dbReference>